<dbReference type="OrthoDB" id="9807974at2"/>
<dbReference type="Pfam" id="PF01649">
    <property type="entry name" value="Ribosomal_S20p"/>
    <property type="match status" value="1"/>
</dbReference>
<keyword evidence="4 8" id="KW-0694">RNA-binding</keyword>
<gene>
    <name evidence="8" type="primary">rpsT</name>
    <name evidence="9" type="ORF">TH606_10440</name>
</gene>
<organism evidence="9 10">
    <name type="scientific">Thermodesulfatator autotrophicus</name>
    <dbReference type="NCBI Taxonomy" id="1795632"/>
    <lineage>
        <taxon>Bacteria</taxon>
        <taxon>Pseudomonadati</taxon>
        <taxon>Thermodesulfobacteriota</taxon>
        <taxon>Thermodesulfobacteria</taxon>
        <taxon>Thermodesulfobacteriales</taxon>
        <taxon>Thermodesulfatatoraceae</taxon>
        <taxon>Thermodesulfatator</taxon>
    </lineage>
</organism>
<comment type="function">
    <text evidence="1 8">Binds directly to 16S ribosomal RNA.</text>
</comment>
<dbReference type="GO" id="GO:0015935">
    <property type="term" value="C:small ribosomal subunit"/>
    <property type="evidence" value="ECO:0007669"/>
    <property type="project" value="TreeGrafter"/>
</dbReference>
<evidence type="ECO:0000256" key="8">
    <source>
        <dbReference type="HAMAP-Rule" id="MF_00500"/>
    </source>
</evidence>
<comment type="similarity">
    <text evidence="2 8">Belongs to the bacterial ribosomal protein bS20 family.</text>
</comment>
<evidence type="ECO:0000256" key="7">
    <source>
        <dbReference type="ARBA" id="ARBA00035136"/>
    </source>
</evidence>
<dbReference type="RefSeq" id="WP_068543783.1">
    <property type="nucleotide sequence ID" value="NZ_LSFI01000065.1"/>
</dbReference>
<dbReference type="NCBIfam" id="TIGR00029">
    <property type="entry name" value="S20"/>
    <property type="match status" value="1"/>
</dbReference>
<dbReference type="GO" id="GO:0003735">
    <property type="term" value="F:structural constituent of ribosome"/>
    <property type="evidence" value="ECO:0007669"/>
    <property type="project" value="InterPro"/>
</dbReference>
<dbReference type="InterPro" id="IPR002583">
    <property type="entry name" value="Ribosomal_bS20"/>
</dbReference>
<evidence type="ECO:0000256" key="4">
    <source>
        <dbReference type="ARBA" id="ARBA00022884"/>
    </source>
</evidence>
<reference evidence="9 10" key="1">
    <citation type="submission" date="2016-02" db="EMBL/GenBank/DDBJ databases">
        <title>Draft genome sequence of Thermodesulfatator sp. S606.</title>
        <authorList>
            <person name="Lai Q."/>
            <person name="Cao J."/>
            <person name="Dupont S."/>
            <person name="Shao Z."/>
            <person name="Jebbar M."/>
            <person name="Alain K."/>
        </authorList>
    </citation>
    <scope>NUCLEOTIDE SEQUENCE [LARGE SCALE GENOMIC DNA]</scope>
    <source>
        <strain evidence="9 10">S606</strain>
    </source>
</reference>
<evidence type="ECO:0000313" key="9">
    <source>
        <dbReference type="EMBL" id="OAG26783.1"/>
    </source>
</evidence>
<dbReference type="PANTHER" id="PTHR33398:SF1">
    <property type="entry name" value="SMALL RIBOSOMAL SUBUNIT PROTEIN BS20C"/>
    <property type="match status" value="1"/>
</dbReference>
<dbReference type="EMBL" id="LSFI01000065">
    <property type="protein sequence ID" value="OAG26783.1"/>
    <property type="molecule type" value="Genomic_DNA"/>
</dbReference>
<name>A0A177E488_9BACT</name>
<keyword evidence="10" id="KW-1185">Reference proteome</keyword>
<dbReference type="InterPro" id="IPR036510">
    <property type="entry name" value="Ribosomal_bS20_sf"/>
</dbReference>
<dbReference type="Gene3D" id="1.20.58.110">
    <property type="entry name" value="Ribosomal protein S20"/>
    <property type="match status" value="1"/>
</dbReference>
<dbReference type="Proteomes" id="UP000076964">
    <property type="component" value="Unassembled WGS sequence"/>
</dbReference>
<dbReference type="GO" id="GO:0070181">
    <property type="term" value="F:small ribosomal subunit rRNA binding"/>
    <property type="evidence" value="ECO:0007669"/>
    <property type="project" value="TreeGrafter"/>
</dbReference>
<keyword evidence="6 8" id="KW-0687">Ribonucleoprotein</keyword>
<dbReference type="AlphaFoldDB" id="A0A177E488"/>
<keyword evidence="3 8" id="KW-0699">rRNA-binding</keyword>
<proteinExistence type="inferred from homology"/>
<evidence type="ECO:0000256" key="1">
    <source>
        <dbReference type="ARBA" id="ARBA00003134"/>
    </source>
</evidence>
<sequence>MPQHRSAAKALRQSLKRRMRNKAIRTRVKTEVKKFLTALQTGTIEEAEKAFIKAQSMIQRAVSKGVLHHRTAARKISRLAAKLNAKKAAATSSEA</sequence>
<dbReference type="GO" id="GO:0006412">
    <property type="term" value="P:translation"/>
    <property type="evidence" value="ECO:0007669"/>
    <property type="project" value="UniProtKB-UniRule"/>
</dbReference>
<keyword evidence="5 8" id="KW-0689">Ribosomal protein</keyword>
<accession>A0A177E488</accession>
<evidence type="ECO:0000256" key="5">
    <source>
        <dbReference type="ARBA" id="ARBA00022980"/>
    </source>
</evidence>
<dbReference type="STRING" id="1795632.TH606_10440"/>
<evidence type="ECO:0000256" key="6">
    <source>
        <dbReference type="ARBA" id="ARBA00023274"/>
    </source>
</evidence>
<evidence type="ECO:0000256" key="2">
    <source>
        <dbReference type="ARBA" id="ARBA00007634"/>
    </source>
</evidence>
<dbReference type="PANTHER" id="PTHR33398">
    <property type="entry name" value="30S RIBOSOMAL PROTEIN S20"/>
    <property type="match status" value="1"/>
</dbReference>
<evidence type="ECO:0000256" key="3">
    <source>
        <dbReference type="ARBA" id="ARBA00022730"/>
    </source>
</evidence>
<dbReference type="SUPFAM" id="SSF46992">
    <property type="entry name" value="Ribosomal protein S20"/>
    <property type="match status" value="1"/>
</dbReference>
<dbReference type="HAMAP" id="MF_00500">
    <property type="entry name" value="Ribosomal_bS20"/>
    <property type="match status" value="1"/>
</dbReference>
<comment type="caution">
    <text evidence="9">The sequence shown here is derived from an EMBL/GenBank/DDBJ whole genome shotgun (WGS) entry which is preliminary data.</text>
</comment>
<protein>
    <recommendedName>
        <fullName evidence="7 8">Small ribosomal subunit protein bS20</fullName>
    </recommendedName>
</protein>
<evidence type="ECO:0000313" key="10">
    <source>
        <dbReference type="Proteomes" id="UP000076964"/>
    </source>
</evidence>